<proteinExistence type="predicted"/>
<dbReference type="AlphaFoldDB" id="A0A183FUT2"/>
<protein>
    <submittedName>
        <fullName evidence="4">DEAD/DEAH box RNA helicase</fullName>
    </submittedName>
</protein>
<accession>A0A183FUT2</accession>
<feature type="compositionally biased region" description="Basic and acidic residues" evidence="1">
    <location>
        <begin position="121"/>
        <end position="130"/>
    </location>
</feature>
<evidence type="ECO:0000313" key="4">
    <source>
        <dbReference type="WBParaSite" id="HPBE_0001199401-mRNA-1"/>
    </source>
</evidence>
<evidence type="ECO:0000256" key="1">
    <source>
        <dbReference type="SAM" id="MobiDB-lite"/>
    </source>
</evidence>
<evidence type="ECO:0000313" key="3">
    <source>
        <dbReference type="Proteomes" id="UP000050761"/>
    </source>
</evidence>
<dbReference type="OrthoDB" id="5907747at2759"/>
<dbReference type="Proteomes" id="UP000050761">
    <property type="component" value="Unassembled WGS sequence"/>
</dbReference>
<feature type="region of interest" description="Disordered" evidence="1">
    <location>
        <begin position="77"/>
        <end position="145"/>
    </location>
</feature>
<feature type="compositionally biased region" description="Basic and acidic residues" evidence="1">
    <location>
        <begin position="86"/>
        <end position="95"/>
    </location>
</feature>
<accession>A0A3P7YQB7</accession>
<organism evidence="3 4">
    <name type="scientific">Heligmosomoides polygyrus</name>
    <name type="common">Parasitic roundworm</name>
    <dbReference type="NCBI Taxonomy" id="6339"/>
    <lineage>
        <taxon>Eukaryota</taxon>
        <taxon>Metazoa</taxon>
        <taxon>Ecdysozoa</taxon>
        <taxon>Nematoda</taxon>
        <taxon>Chromadorea</taxon>
        <taxon>Rhabditida</taxon>
        <taxon>Rhabditina</taxon>
        <taxon>Rhabditomorpha</taxon>
        <taxon>Strongyloidea</taxon>
        <taxon>Heligmosomidae</taxon>
        <taxon>Heligmosomoides</taxon>
    </lineage>
</organism>
<keyword evidence="3" id="KW-1185">Reference proteome</keyword>
<name>A0A183FUT2_HELPZ</name>
<evidence type="ECO:0000313" key="2">
    <source>
        <dbReference type="EMBL" id="VDO90546.1"/>
    </source>
</evidence>
<gene>
    <name evidence="2" type="ORF">HPBE_LOCUS11995</name>
</gene>
<dbReference type="EMBL" id="UZAH01027317">
    <property type="protein sequence ID" value="VDO90546.1"/>
    <property type="molecule type" value="Genomic_DNA"/>
</dbReference>
<sequence>MRLVFLNVVQTLTGPKRGFDARIIDHYGSLAESVPKFHAALSLGVSPRKGDARLHGWQVHMFLEQLREAASNTFRLPNFKMKPKKPKNDKDKDAKPAYSTFDAEAAAKKKPPKRPSVMYLRDAKKKREEPASNMKQKCCGPYKSH</sequence>
<reference evidence="4" key="2">
    <citation type="submission" date="2019-09" db="UniProtKB">
        <authorList>
            <consortium name="WormBaseParasite"/>
        </authorList>
    </citation>
    <scope>IDENTIFICATION</scope>
</reference>
<reference evidence="2 3" key="1">
    <citation type="submission" date="2018-11" db="EMBL/GenBank/DDBJ databases">
        <authorList>
            <consortium name="Pathogen Informatics"/>
        </authorList>
    </citation>
    <scope>NUCLEOTIDE SEQUENCE [LARGE SCALE GENOMIC DNA]</scope>
</reference>
<dbReference type="WBParaSite" id="HPBE_0001199401-mRNA-1">
    <property type="protein sequence ID" value="HPBE_0001199401-mRNA-1"/>
    <property type="gene ID" value="HPBE_0001199401"/>
</dbReference>